<evidence type="ECO:0000313" key="2">
    <source>
        <dbReference type="EMBL" id="KAK7084559.1"/>
    </source>
</evidence>
<dbReference type="Pfam" id="PF13837">
    <property type="entry name" value="Myb_DNA-bind_4"/>
    <property type="match status" value="2"/>
</dbReference>
<dbReference type="AlphaFoldDB" id="A0AAN8XUN6"/>
<comment type="caution">
    <text evidence="2">The sequence shown here is derived from an EMBL/GenBank/DDBJ whole genome shotgun (WGS) entry which is preliminary data.</text>
</comment>
<sequence length="572" mass="67541">MVTYTPWNSDHENIDQTSPRVTVFAKTFKTKGKAIKICSSGEQESNNLSAYEVETDTEGGVKKRKKYQVLADEYRVNRMMRDKDFKLGRTHLYNFKDTLGDWDERSTKLLIQLVQKYPKSHFLLSTKAERRLGHWEFIHEEMETAGYTFTVLQLRMRWREVLQKYRWTVDYNDSHIIKKKCEYFDEMNELFGNWDEESTQCLLKQMQQMKAENSYKKVIRIGYAGWERMTTILNAEGYRFSIEQVESRWRNMVTLFKTMVDHNALPNVEPRTVGYKDDLEKLVNYVPKRRQIYEKAKGRSVKMERFPTNGIRLLLQAYKHYLSLFLDSRTRNSVVWDKIKQKLKVEGYNYTTLRLKDILNGIIKGYEKSQLHNSLPGAIRRDVSYYRELSEIFDAHGRWPHIQSSRTLEMRNRRKFRLRLQASQQLWSSEESRALLLVYPDVLEAHVNQSANHQCSDLWLQVAKAYAATGCYKRDVPEVAVHIGLLRLGYSQDNLFPFREEMQKVKDTEEAVCYSPAVSKFIGDAEIVYWSHSATEYLLDFYLEHLGSTSSRPRKAEVFDRVLADMQTLGFK</sequence>
<gene>
    <name evidence="2" type="ORF">SK128_022709</name>
</gene>
<feature type="domain" description="Myb-like" evidence="1">
    <location>
        <begin position="98"/>
        <end position="164"/>
    </location>
</feature>
<dbReference type="EMBL" id="JAXCGZ010002049">
    <property type="protein sequence ID" value="KAK7084559.1"/>
    <property type="molecule type" value="Genomic_DNA"/>
</dbReference>
<dbReference type="SMART" id="SM00717">
    <property type="entry name" value="SANT"/>
    <property type="match status" value="2"/>
</dbReference>
<evidence type="ECO:0000313" key="3">
    <source>
        <dbReference type="Proteomes" id="UP001381693"/>
    </source>
</evidence>
<accession>A0AAN8XUN6</accession>
<keyword evidence="3" id="KW-1185">Reference proteome</keyword>
<protein>
    <recommendedName>
        <fullName evidence="1">Myb-like domain-containing protein</fullName>
    </recommendedName>
</protein>
<reference evidence="2 3" key="1">
    <citation type="submission" date="2023-11" db="EMBL/GenBank/DDBJ databases">
        <title>Halocaridina rubra genome assembly.</title>
        <authorList>
            <person name="Smith C."/>
        </authorList>
    </citation>
    <scope>NUCLEOTIDE SEQUENCE [LARGE SCALE GENOMIC DNA]</scope>
    <source>
        <strain evidence="2">EP-1</strain>
        <tissue evidence="2">Whole</tissue>
    </source>
</reference>
<dbReference type="Gene3D" id="1.10.10.60">
    <property type="entry name" value="Homeodomain-like"/>
    <property type="match status" value="1"/>
</dbReference>
<dbReference type="Proteomes" id="UP001381693">
    <property type="component" value="Unassembled WGS sequence"/>
</dbReference>
<dbReference type="InterPro" id="IPR001005">
    <property type="entry name" value="SANT/Myb"/>
</dbReference>
<feature type="domain" description="Myb-like" evidence="1">
    <location>
        <begin position="190"/>
        <end position="255"/>
    </location>
</feature>
<evidence type="ECO:0000259" key="1">
    <source>
        <dbReference type="SMART" id="SM00717"/>
    </source>
</evidence>
<proteinExistence type="predicted"/>
<organism evidence="2 3">
    <name type="scientific">Halocaridina rubra</name>
    <name type="common">Hawaiian red shrimp</name>
    <dbReference type="NCBI Taxonomy" id="373956"/>
    <lineage>
        <taxon>Eukaryota</taxon>
        <taxon>Metazoa</taxon>
        <taxon>Ecdysozoa</taxon>
        <taxon>Arthropoda</taxon>
        <taxon>Crustacea</taxon>
        <taxon>Multicrustacea</taxon>
        <taxon>Malacostraca</taxon>
        <taxon>Eumalacostraca</taxon>
        <taxon>Eucarida</taxon>
        <taxon>Decapoda</taxon>
        <taxon>Pleocyemata</taxon>
        <taxon>Caridea</taxon>
        <taxon>Atyoidea</taxon>
        <taxon>Atyidae</taxon>
        <taxon>Halocaridina</taxon>
    </lineage>
</organism>
<name>A0AAN8XUN6_HALRR</name>
<dbReference type="InterPro" id="IPR044822">
    <property type="entry name" value="Myb_DNA-bind_4"/>
</dbReference>